<reference evidence="2 3" key="1">
    <citation type="submission" date="2024-02" db="EMBL/GenBank/DDBJ databases">
        <authorList>
            <person name="Saticioglu I.B."/>
        </authorList>
    </citation>
    <scope>NUCLEOTIDE SEQUENCE [LARGE SCALE GENOMIC DNA]</scope>
    <source>
        <strain evidence="2 3">Mu-80</strain>
    </source>
</reference>
<proteinExistence type="predicted"/>
<accession>A0ABU8LI41</accession>
<dbReference type="SUPFAM" id="SSF51905">
    <property type="entry name" value="FAD/NAD(P)-binding domain"/>
    <property type="match status" value="1"/>
</dbReference>
<organism evidence="2 3">
    <name type="scientific">Microbacterium bandirmense</name>
    <dbReference type="NCBI Taxonomy" id="3122050"/>
    <lineage>
        <taxon>Bacteria</taxon>
        <taxon>Bacillati</taxon>
        <taxon>Actinomycetota</taxon>
        <taxon>Actinomycetes</taxon>
        <taxon>Micrococcales</taxon>
        <taxon>Microbacteriaceae</taxon>
        <taxon>Microbacterium</taxon>
    </lineage>
</organism>
<dbReference type="PANTHER" id="PTHR13847:SF285">
    <property type="entry name" value="FAD DEPENDENT OXIDOREDUCTASE DOMAIN-CONTAINING PROTEIN"/>
    <property type="match status" value="1"/>
</dbReference>
<dbReference type="RefSeq" id="WP_337333609.1">
    <property type="nucleotide sequence ID" value="NZ_JBBDGM010000022.1"/>
</dbReference>
<evidence type="ECO:0000259" key="1">
    <source>
        <dbReference type="Pfam" id="PF01266"/>
    </source>
</evidence>
<protein>
    <submittedName>
        <fullName evidence="2">FAD-dependent oxidoreductase</fullName>
        <ecNumber evidence="2">1.-.-.-</ecNumber>
    </submittedName>
</protein>
<dbReference type="PANTHER" id="PTHR13847">
    <property type="entry name" value="SARCOSINE DEHYDROGENASE-RELATED"/>
    <property type="match status" value="1"/>
</dbReference>
<evidence type="ECO:0000313" key="2">
    <source>
        <dbReference type="EMBL" id="MEJ1089967.1"/>
    </source>
</evidence>
<keyword evidence="3" id="KW-1185">Reference proteome</keyword>
<dbReference type="InterPro" id="IPR006076">
    <property type="entry name" value="FAD-dep_OxRdtase"/>
</dbReference>
<feature type="domain" description="FAD dependent oxidoreductase" evidence="1">
    <location>
        <begin position="8"/>
        <end position="287"/>
    </location>
</feature>
<dbReference type="InterPro" id="IPR036188">
    <property type="entry name" value="FAD/NAD-bd_sf"/>
</dbReference>
<dbReference type="GO" id="GO:0016491">
    <property type="term" value="F:oxidoreductase activity"/>
    <property type="evidence" value="ECO:0007669"/>
    <property type="project" value="UniProtKB-KW"/>
</dbReference>
<name>A0ABU8LI41_9MICO</name>
<dbReference type="Pfam" id="PF01266">
    <property type="entry name" value="DAO"/>
    <property type="match status" value="1"/>
</dbReference>
<dbReference type="Gene3D" id="3.30.9.10">
    <property type="entry name" value="D-Amino Acid Oxidase, subunit A, domain 2"/>
    <property type="match status" value="1"/>
</dbReference>
<keyword evidence="2" id="KW-0560">Oxidoreductase</keyword>
<gene>
    <name evidence="2" type="ORF">WDU99_16740</name>
</gene>
<dbReference type="Proteomes" id="UP001371224">
    <property type="component" value="Unassembled WGS sequence"/>
</dbReference>
<dbReference type="Gene3D" id="3.50.50.60">
    <property type="entry name" value="FAD/NAD(P)-binding domain"/>
    <property type="match status" value="1"/>
</dbReference>
<dbReference type="EMBL" id="JBBDGM010000022">
    <property type="protein sequence ID" value="MEJ1089967.1"/>
    <property type="molecule type" value="Genomic_DNA"/>
</dbReference>
<dbReference type="EC" id="1.-.-.-" evidence="2"/>
<comment type="caution">
    <text evidence="2">The sequence shown here is derived from an EMBL/GenBank/DDBJ whole genome shotgun (WGS) entry which is preliminary data.</text>
</comment>
<sequence length="325" mass="35255">MRGDYSADVVIVGGGYTGLWAALRVRELEPASRIILLEADICGGGPSGRNGGFMDPWRVKYFAMKAIMGSEETIRAIRLSVRALDEIIDFCSEHEIDAQITRGGGLWVSSSHATENTWAPTVEALRSVGLGENYRDVSAEEVVELTGSSRYVGGVFDAERGKAQPALLARGLRRVALENGVEIFENSPVTRLERGSTPIVHTEGGRVRSSRVILAAGAWLGQLHELRNAIAVVGSDMIATERMPERLADLGDIDRLVISDSRMMVNYYRTTADGRLAWGFGGGSLDFGARIGENMHSISPRPAAVAASLEYHYPQLGLLKVRLSP</sequence>
<evidence type="ECO:0000313" key="3">
    <source>
        <dbReference type="Proteomes" id="UP001371224"/>
    </source>
</evidence>